<keyword evidence="1" id="KW-0418">Kinase</keyword>
<dbReference type="PANTHER" id="PTHR35526">
    <property type="entry name" value="ANTI-SIGMA-F FACTOR RSBW-RELATED"/>
    <property type="match status" value="1"/>
</dbReference>
<gene>
    <name evidence="3" type="ORF">GCM10010358_70810</name>
</gene>
<dbReference type="EMBL" id="BMVU01000063">
    <property type="protein sequence ID" value="GGY07514.1"/>
    <property type="molecule type" value="Genomic_DNA"/>
</dbReference>
<dbReference type="GO" id="GO:0004674">
    <property type="term" value="F:protein serine/threonine kinase activity"/>
    <property type="evidence" value="ECO:0007669"/>
    <property type="project" value="UniProtKB-KW"/>
</dbReference>
<evidence type="ECO:0000313" key="3">
    <source>
        <dbReference type="EMBL" id="GGY07514.1"/>
    </source>
</evidence>
<evidence type="ECO:0000313" key="4">
    <source>
        <dbReference type="Proteomes" id="UP000619244"/>
    </source>
</evidence>
<accession>A0A918NZL3</accession>
<dbReference type="PANTHER" id="PTHR35526:SF3">
    <property type="entry name" value="ANTI-SIGMA-F FACTOR RSBW"/>
    <property type="match status" value="1"/>
</dbReference>
<dbReference type="SUPFAM" id="SSF55874">
    <property type="entry name" value="ATPase domain of HSP90 chaperone/DNA topoisomerase II/histidine kinase"/>
    <property type="match status" value="1"/>
</dbReference>
<reference evidence="3" key="2">
    <citation type="submission" date="2020-09" db="EMBL/GenBank/DDBJ databases">
        <authorList>
            <person name="Sun Q."/>
            <person name="Ohkuma M."/>
        </authorList>
    </citation>
    <scope>NUCLEOTIDE SEQUENCE</scope>
    <source>
        <strain evidence="3">JCM 4790</strain>
    </source>
</reference>
<comment type="caution">
    <text evidence="3">The sequence shown here is derived from an EMBL/GenBank/DDBJ whole genome shotgun (WGS) entry which is preliminary data.</text>
</comment>
<reference evidence="3" key="1">
    <citation type="journal article" date="2014" name="Int. J. Syst. Evol. Microbiol.">
        <title>Complete genome sequence of Corynebacterium casei LMG S-19264T (=DSM 44701T), isolated from a smear-ripened cheese.</title>
        <authorList>
            <consortium name="US DOE Joint Genome Institute (JGI-PGF)"/>
            <person name="Walter F."/>
            <person name="Albersmeier A."/>
            <person name="Kalinowski J."/>
            <person name="Ruckert C."/>
        </authorList>
    </citation>
    <scope>NUCLEOTIDE SEQUENCE</scope>
    <source>
        <strain evidence="3">JCM 4790</strain>
    </source>
</reference>
<dbReference type="AlphaFoldDB" id="A0A918NZL3"/>
<dbReference type="Gene3D" id="3.30.565.10">
    <property type="entry name" value="Histidine kinase-like ATPase, C-terminal domain"/>
    <property type="match status" value="1"/>
</dbReference>
<name>A0A918NZL3_9ACTN</name>
<dbReference type="InterPro" id="IPR050267">
    <property type="entry name" value="Anti-sigma-factor_SerPK"/>
</dbReference>
<evidence type="ECO:0000256" key="1">
    <source>
        <dbReference type="ARBA" id="ARBA00022527"/>
    </source>
</evidence>
<keyword evidence="4" id="KW-1185">Reference proteome</keyword>
<evidence type="ECO:0000259" key="2">
    <source>
        <dbReference type="Pfam" id="PF13581"/>
    </source>
</evidence>
<keyword evidence="1" id="KW-0808">Transferase</keyword>
<dbReference type="InterPro" id="IPR003594">
    <property type="entry name" value="HATPase_dom"/>
</dbReference>
<feature type="domain" description="Histidine kinase/HSP90-like ATPase" evidence="2">
    <location>
        <begin position="9"/>
        <end position="105"/>
    </location>
</feature>
<organism evidence="3 4">
    <name type="scientific">Streptomyces minutiscleroticus</name>
    <dbReference type="NCBI Taxonomy" id="68238"/>
    <lineage>
        <taxon>Bacteria</taxon>
        <taxon>Bacillati</taxon>
        <taxon>Actinomycetota</taxon>
        <taxon>Actinomycetes</taxon>
        <taxon>Kitasatosporales</taxon>
        <taxon>Streptomycetaceae</taxon>
        <taxon>Streptomyces</taxon>
    </lineage>
</organism>
<dbReference type="RefSeq" id="WP_229919761.1">
    <property type="nucleotide sequence ID" value="NZ_BMVU01000063.1"/>
</dbReference>
<sequence>MPAYTQVLPRLPQSVRRARSLVEITLAAWHLPELTFEADLVVTELVANAAAHAVGPTISVTITRCEPRRVRVAVVDQDEAAVPTPRSADAWDEHGRGLALIEATSRQWGTERLPSAKRVWAELEAEP</sequence>
<dbReference type="CDD" id="cd16936">
    <property type="entry name" value="HATPase_RsbW-like"/>
    <property type="match status" value="1"/>
</dbReference>
<dbReference type="Pfam" id="PF13581">
    <property type="entry name" value="HATPase_c_2"/>
    <property type="match status" value="1"/>
</dbReference>
<keyword evidence="1" id="KW-0723">Serine/threonine-protein kinase</keyword>
<protein>
    <recommendedName>
        <fullName evidence="2">Histidine kinase/HSP90-like ATPase domain-containing protein</fullName>
    </recommendedName>
</protein>
<proteinExistence type="predicted"/>
<dbReference type="Proteomes" id="UP000619244">
    <property type="component" value="Unassembled WGS sequence"/>
</dbReference>
<dbReference type="InterPro" id="IPR036890">
    <property type="entry name" value="HATPase_C_sf"/>
</dbReference>